<evidence type="ECO:0000313" key="8">
    <source>
        <dbReference type="Proteomes" id="UP000293360"/>
    </source>
</evidence>
<comment type="caution">
    <text evidence="7">The sequence shown here is derived from an EMBL/GenBank/DDBJ whole genome shotgun (WGS) entry which is preliminary data.</text>
</comment>
<evidence type="ECO:0000313" key="7">
    <source>
        <dbReference type="EMBL" id="RYP02885.1"/>
    </source>
</evidence>
<keyword evidence="2" id="KW-1003">Cell membrane</keyword>
<feature type="domain" description="DUF202" evidence="6">
    <location>
        <begin position="21"/>
        <end position="108"/>
    </location>
</feature>
<dbReference type="PANTHER" id="PTHR34187">
    <property type="entry name" value="FGR18P"/>
    <property type="match status" value="1"/>
</dbReference>
<evidence type="ECO:0000259" key="6">
    <source>
        <dbReference type="Pfam" id="PF02656"/>
    </source>
</evidence>
<dbReference type="InterPro" id="IPR003807">
    <property type="entry name" value="DUF202"/>
</dbReference>
<comment type="subcellular location">
    <subcellularLocation>
        <location evidence="1">Cell membrane</location>
        <topology evidence="1">Multi-pass membrane protein</topology>
    </subcellularLocation>
</comment>
<dbReference type="OrthoDB" id="199599at2759"/>
<dbReference type="InterPro" id="IPR052053">
    <property type="entry name" value="IM_YidH-like"/>
</dbReference>
<name>A0A4Q4T8M8_9PEZI</name>
<keyword evidence="5" id="KW-0472">Membrane</keyword>
<dbReference type="AlphaFoldDB" id="A0A4Q4T8M8"/>
<proteinExistence type="predicted"/>
<dbReference type="GO" id="GO:0005886">
    <property type="term" value="C:plasma membrane"/>
    <property type="evidence" value="ECO:0007669"/>
    <property type="project" value="UniProtKB-SubCell"/>
</dbReference>
<protein>
    <recommendedName>
        <fullName evidence="6">DUF202 domain-containing protein</fullName>
    </recommendedName>
</protein>
<evidence type="ECO:0000256" key="2">
    <source>
        <dbReference type="ARBA" id="ARBA00022475"/>
    </source>
</evidence>
<gene>
    <name evidence="7" type="ORF">DL764_005541</name>
</gene>
<evidence type="ECO:0000256" key="1">
    <source>
        <dbReference type="ARBA" id="ARBA00004651"/>
    </source>
</evidence>
<keyword evidence="3" id="KW-0812">Transmembrane</keyword>
<evidence type="ECO:0000256" key="4">
    <source>
        <dbReference type="ARBA" id="ARBA00022989"/>
    </source>
</evidence>
<dbReference type="Proteomes" id="UP000293360">
    <property type="component" value="Unassembled WGS sequence"/>
</dbReference>
<keyword evidence="8" id="KW-1185">Reference proteome</keyword>
<reference evidence="7 8" key="1">
    <citation type="submission" date="2018-06" db="EMBL/GenBank/DDBJ databases">
        <title>Complete Genomes of Monosporascus.</title>
        <authorList>
            <person name="Robinson A.J."/>
            <person name="Natvig D.O."/>
        </authorList>
    </citation>
    <scope>NUCLEOTIDE SEQUENCE [LARGE SCALE GENOMIC DNA]</scope>
    <source>
        <strain evidence="7 8">CBS 110550</strain>
    </source>
</reference>
<evidence type="ECO:0000256" key="3">
    <source>
        <dbReference type="ARBA" id="ARBA00022692"/>
    </source>
</evidence>
<sequence length="155" mass="16677">MAPSWLRLSAPVFKNTGSVARDHLASERTFLAWVRTSPGFVALGLAIERFSQLDIGELLSALAAEHRRQQQLLLPPPQRDTEQERYLVGTLTGLGAGSVLYDAGRYFSNLGSLERGEFRPAYRGAAVLAACVAGLAGDVYGAALRKRAETAESGD</sequence>
<organism evidence="7 8">
    <name type="scientific">Monosporascus ibericus</name>
    <dbReference type="NCBI Taxonomy" id="155417"/>
    <lineage>
        <taxon>Eukaryota</taxon>
        <taxon>Fungi</taxon>
        <taxon>Dikarya</taxon>
        <taxon>Ascomycota</taxon>
        <taxon>Pezizomycotina</taxon>
        <taxon>Sordariomycetes</taxon>
        <taxon>Xylariomycetidae</taxon>
        <taxon>Xylariales</taxon>
        <taxon>Xylariales incertae sedis</taxon>
        <taxon>Monosporascus</taxon>
    </lineage>
</organism>
<dbReference type="PANTHER" id="PTHR34187:SF2">
    <property type="entry name" value="DUF202 DOMAIN-CONTAINING PROTEIN"/>
    <property type="match status" value="1"/>
</dbReference>
<dbReference type="Pfam" id="PF02656">
    <property type="entry name" value="DUF202"/>
    <property type="match status" value="1"/>
</dbReference>
<keyword evidence="4" id="KW-1133">Transmembrane helix</keyword>
<accession>A0A4Q4T8M8</accession>
<dbReference type="EMBL" id="QJNU01000295">
    <property type="protein sequence ID" value="RYP02885.1"/>
    <property type="molecule type" value="Genomic_DNA"/>
</dbReference>
<evidence type="ECO:0000256" key="5">
    <source>
        <dbReference type="ARBA" id="ARBA00023136"/>
    </source>
</evidence>